<sequence>MHLTHGFQAQKGAILSKKIFFRVGEFLHFKNRFLIFFTEKLGINKNLSGSDLYYFIKSYGI</sequence>
<gene>
    <name evidence="1" type="ORF">LBBP_03724</name>
</gene>
<proteinExistence type="predicted"/>
<evidence type="ECO:0000313" key="1">
    <source>
        <dbReference type="EMBL" id="ALO27895.1"/>
    </source>
</evidence>
<reference evidence="1 2" key="1">
    <citation type="journal article" date="2015" name="PLoS Negl. Trop. Dis.">
        <title>Distribution of Plasmids in Distinct Leptospira Pathogenic Species.</title>
        <authorList>
            <person name="Wang Y."/>
            <person name="Zhuang X."/>
            <person name="Zhong Y."/>
            <person name="Zhang C."/>
            <person name="Zhang Y."/>
            <person name="Zeng L."/>
            <person name="Zhu Y."/>
            <person name="He P."/>
            <person name="Dong K."/>
            <person name="Pal U."/>
            <person name="Guo X."/>
            <person name="Qin J."/>
        </authorList>
    </citation>
    <scope>NUCLEOTIDE SEQUENCE [LARGE SCALE GENOMIC DNA]</scope>
    <source>
        <strain evidence="1 2">56604</strain>
    </source>
</reference>
<dbReference type="AlphaFoldDB" id="A0A0S2IW87"/>
<name>A0A0S2IW87_LEPBO</name>
<dbReference type="PATRIC" id="fig|280505.15.peg.3627"/>
<evidence type="ECO:0000313" key="2">
    <source>
        <dbReference type="Proteomes" id="UP000058857"/>
    </source>
</evidence>
<organism evidence="1">
    <name type="scientific">Leptospira borgpetersenii serovar Ballum</name>
    <dbReference type="NCBI Taxonomy" id="280505"/>
    <lineage>
        <taxon>Bacteria</taxon>
        <taxon>Pseudomonadati</taxon>
        <taxon>Spirochaetota</taxon>
        <taxon>Spirochaetia</taxon>
        <taxon>Leptospirales</taxon>
        <taxon>Leptospiraceae</taxon>
        <taxon>Leptospira</taxon>
    </lineage>
</organism>
<dbReference type="Proteomes" id="UP000058857">
    <property type="component" value="Chromosome 1"/>
</dbReference>
<accession>A0A0S2IW87</accession>
<protein>
    <submittedName>
        <fullName evidence="1">Uncharacterized protein</fullName>
    </submittedName>
</protein>
<dbReference type="EMBL" id="CP012029">
    <property type="protein sequence ID" value="ALO27895.1"/>
    <property type="molecule type" value="Genomic_DNA"/>
</dbReference>